<protein>
    <submittedName>
        <fullName evidence="3">Oxidoreductase</fullName>
    </submittedName>
</protein>
<name>A0ABQ6NVD6_9BACL</name>
<dbReference type="Gene3D" id="3.40.50.720">
    <property type="entry name" value="NAD(P)-binding Rossmann-like Domain"/>
    <property type="match status" value="1"/>
</dbReference>
<dbReference type="EMBL" id="BTCL01000047">
    <property type="protein sequence ID" value="GMK49063.1"/>
    <property type="molecule type" value="Genomic_DNA"/>
</dbReference>
<dbReference type="Pfam" id="PF13561">
    <property type="entry name" value="adh_short_C2"/>
    <property type="match status" value="1"/>
</dbReference>
<reference evidence="3 4" key="1">
    <citation type="submission" date="2023-05" db="EMBL/GenBank/DDBJ databases">
        <title>Draft genome of Paenibacillus sp. CCS26.</title>
        <authorList>
            <person name="Akita H."/>
            <person name="Shinto Y."/>
            <person name="Kimura Z."/>
        </authorList>
    </citation>
    <scope>NUCLEOTIDE SEQUENCE [LARGE SCALE GENOMIC DNA]</scope>
    <source>
        <strain evidence="3 4">CCS26</strain>
    </source>
</reference>
<sequence length="250" mass="26354">MNDLKGKVALVTGASQGIGAGIARTMARAGASVIVNHLNSPSAAQKVVDDIKAAGGRAIHIHADVTKPEDIKAMFDQAERSFGLVDIIVNNAGVYEFGKVEDLTPEKIRFQFDVNVTGLLLVIGEAVRRLGDRGASIINIGSTATKISEVEKVVYSATKSAVDSITQVLSKELGPRNIRVNSVNPGGTETEGGHEHGLIGSPYIIDLIKRTPLGRLGQPEDIGLVATFLASEDARWLTGEVLLVSGGLRP</sequence>
<dbReference type="Proteomes" id="UP001285921">
    <property type="component" value="Unassembled WGS sequence"/>
</dbReference>
<dbReference type="SUPFAM" id="SSF51735">
    <property type="entry name" value="NAD(P)-binding Rossmann-fold domains"/>
    <property type="match status" value="1"/>
</dbReference>
<dbReference type="RefSeq" id="WP_317982439.1">
    <property type="nucleotide sequence ID" value="NZ_BTCL01000047.1"/>
</dbReference>
<proteinExistence type="inferred from homology"/>
<dbReference type="NCBIfam" id="NF005559">
    <property type="entry name" value="PRK07231.1"/>
    <property type="match status" value="1"/>
</dbReference>
<organism evidence="3 4">
    <name type="scientific">Paenibacillus glycanilyticus</name>
    <dbReference type="NCBI Taxonomy" id="126569"/>
    <lineage>
        <taxon>Bacteria</taxon>
        <taxon>Bacillati</taxon>
        <taxon>Bacillota</taxon>
        <taxon>Bacilli</taxon>
        <taxon>Bacillales</taxon>
        <taxon>Paenibacillaceae</taxon>
        <taxon>Paenibacillus</taxon>
    </lineage>
</organism>
<dbReference type="PRINTS" id="PR00081">
    <property type="entry name" value="GDHRDH"/>
</dbReference>
<dbReference type="InterPro" id="IPR036291">
    <property type="entry name" value="NAD(P)-bd_dom_sf"/>
</dbReference>
<dbReference type="PANTHER" id="PTHR43639:SF1">
    <property type="entry name" value="SHORT-CHAIN DEHYDROGENASE_REDUCTASE FAMILY PROTEIN"/>
    <property type="match status" value="1"/>
</dbReference>
<keyword evidence="2" id="KW-0560">Oxidoreductase</keyword>
<dbReference type="InterPro" id="IPR002347">
    <property type="entry name" value="SDR_fam"/>
</dbReference>
<dbReference type="PROSITE" id="PS00061">
    <property type="entry name" value="ADH_SHORT"/>
    <property type="match status" value="1"/>
</dbReference>
<dbReference type="PRINTS" id="PR00080">
    <property type="entry name" value="SDRFAMILY"/>
</dbReference>
<dbReference type="PANTHER" id="PTHR43639">
    <property type="entry name" value="OXIDOREDUCTASE, SHORT-CHAIN DEHYDROGENASE/REDUCTASE FAMILY (AFU_ORTHOLOGUE AFUA_5G02870)"/>
    <property type="match status" value="1"/>
</dbReference>
<comment type="similarity">
    <text evidence="1">Belongs to the short-chain dehydrogenases/reductases (SDR) family.</text>
</comment>
<evidence type="ECO:0000256" key="1">
    <source>
        <dbReference type="ARBA" id="ARBA00006484"/>
    </source>
</evidence>
<evidence type="ECO:0000313" key="4">
    <source>
        <dbReference type="Proteomes" id="UP001285921"/>
    </source>
</evidence>
<gene>
    <name evidence="3" type="ORF">PghCCS26_61930</name>
</gene>
<comment type="caution">
    <text evidence="3">The sequence shown here is derived from an EMBL/GenBank/DDBJ whole genome shotgun (WGS) entry which is preliminary data.</text>
</comment>
<accession>A0ABQ6NVD6</accession>
<evidence type="ECO:0000256" key="2">
    <source>
        <dbReference type="ARBA" id="ARBA00023002"/>
    </source>
</evidence>
<dbReference type="InterPro" id="IPR020904">
    <property type="entry name" value="Sc_DH/Rdtase_CS"/>
</dbReference>
<keyword evidence="4" id="KW-1185">Reference proteome</keyword>
<evidence type="ECO:0000313" key="3">
    <source>
        <dbReference type="EMBL" id="GMK49063.1"/>
    </source>
</evidence>